<gene>
    <name evidence="2" type="ORF">ACFQ1S_39555</name>
</gene>
<accession>A0ABW3MPW1</accession>
<keyword evidence="3" id="KW-1185">Reference proteome</keyword>
<keyword evidence="1" id="KW-0732">Signal</keyword>
<name>A0ABW3MPW1_9PSEU</name>
<protein>
    <submittedName>
        <fullName evidence="2">Uncharacterized protein</fullName>
    </submittedName>
</protein>
<feature type="non-terminal residue" evidence="2">
    <location>
        <position position="69"/>
    </location>
</feature>
<proteinExistence type="predicted"/>
<evidence type="ECO:0000313" key="2">
    <source>
        <dbReference type="EMBL" id="MFD1051205.1"/>
    </source>
</evidence>
<comment type="caution">
    <text evidence="2">The sequence shown here is derived from an EMBL/GenBank/DDBJ whole genome shotgun (WGS) entry which is preliminary data.</text>
</comment>
<dbReference type="EMBL" id="JBHTIS010003409">
    <property type="protein sequence ID" value="MFD1051205.1"/>
    <property type="molecule type" value="Genomic_DNA"/>
</dbReference>
<reference evidence="3" key="1">
    <citation type="journal article" date="2019" name="Int. J. Syst. Evol. Microbiol.">
        <title>The Global Catalogue of Microorganisms (GCM) 10K type strain sequencing project: providing services to taxonomists for standard genome sequencing and annotation.</title>
        <authorList>
            <consortium name="The Broad Institute Genomics Platform"/>
            <consortium name="The Broad Institute Genome Sequencing Center for Infectious Disease"/>
            <person name="Wu L."/>
            <person name="Ma J."/>
        </authorList>
    </citation>
    <scope>NUCLEOTIDE SEQUENCE [LARGE SCALE GENOMIC DNA]</scope>
    <source>
        <strain evidence="3">JCM 31486</strain>
    </source>
</reference>
<feature type="chain" id="PRO_5045772226" evidence="1">
    <location>
        <begin position="25"/>
        <end position="69"/>
    </location>
</feature>
<evidence type="ECO:0000256" key="1">
    <source>
        <dbReference type="SAM" id="SignalP"/>
    </source>
</evidence>
<feature type="signal peptide" evidence="1">
    <location>
        <begin position="1"/>
        <end position="24"/>
    </location>
</feature>
<sequence length="69" mass="7192">MRRILLPGVLALVTCGLLTSSSYAQPAPAGDPAVNAVRTGDTKEQAILAHQTRANQVVTVFSESPEATT</sequence>
<dbReference type="Proteomes" id="UP001597045">
    <property type="component" value="Unassembled WGS sequence"/>
</dbReference>
<organism evidence="2 3">
    <name type="scientific">Kibdelosporangium lantanae</name>
    <dbReference type="NCBI Taxonomy" id="1497396"/>
    <lineage>
        <taxon>Bacteria</taxon>
        <taxon>Bacillati</taxon>
        <taxon>Actinomycetota</taxon>
        <taxon>Actinomycetes</taxon>
        <taxon>Pseudonocardiales</taxon>
        <taxon>Pseudonocardiaceae</taxon>
        <taxon>Kibdelosporangium</taxon>
    </lineage>
</organism>
<evidence type="ECO:0000313" key="3">
    <source>
        <dbReference type="Proteomes" id="UP001597045"/>
    </source>
</evidence>